<feature type="region of interest" description="Disordered" evidence="1">
    <location>
        <begin position="1"/>
        <end position="29"/>
    </location>
</feature>
<comment type="caution">
    <text evidence="2">The sequence shown here is derived from an EMBL/GenBank/DDBJ whole genome shotgun (WGS) entry which is preliminary data.</text>
</comment>
<protein>
    <recommendedName>
        <fullName evidence="4">rRNA-processing protein</fullName>
    </recommendedName>
</protein>
<keyword evidence="3" id="KW-1185">Reference proteome</keyword>
<organism evidence="2 3">
    <name type="scientific">Endosaccharibacter trunci</name>
    <dbReference type="NCBI Taxonomy" id="2812733"/>
    <lineage>
        <taxon>Bacteria</taxon>
        <taxon>Pseudomonadati</taxon>
        <taxon>Pseudomonadota</taxon>
        <taxon>Alphaproteobacteria</taxon>
        <taxon>Acetobacterales</taxon>
        <taxon>Acetobacteraceae</taxon>
        <taxon>Endosaccharibacter</taxon>
    </lineage>
</organism>
<proteinExistence type="predicted"/>
<evidence type="ECO:0008006" key="4">
    <source>
        <dbReference type="Google" id="ProtNLM"/>
    </source>
</evidence>
<dbReference type="Proteomes" id="UP001524587">
    <property type="component" value="Unassembled WGS sequence"/>
</dbReference>
<evidence type="ECO:0000256" key="1">
    <source>
        <dbReference type="SAM" id="MobiDB-lite"/>
    </source>
</evidence>
<sequence>MMFGKKNKRTAGPLPASEPVAKRVSAKSRTVVAPVAGKGSGKLAYETRRAEKAGMGLEKWMAEKDRRARAEREAIAEAKRKADAGRKAEAAKPGLLRRLLDRAHKPI</sequence>
<dbReference type="EMBL" id="JAMSKV010000002">
    <property type="protein sequence ID" value="MCQ8277656.1"/>
    <property type="molecule type" value="Genomic_DNA"/>
</dbReference>
<reference evidence="2 3" key="1">
    <citation type="submission" date="2022-06" db="EMBL/GenBank/DDBJ databases">
        <title>Endosaccharibacter gen. nov., sp. nov., endophytic bacteria isolated from sugarcane.</title>
        <authorList>
            <person name="Pitiwittayakul N."/>
            <person name="Yukphan P."/>
            <person name="Charoenyingcharoen P."/>
            <person name="Tanasupawat S."/>
        </authorList>
    </citation>
    <scope>NUCLEOTIDE SEQUENCE [LARGE SCALE GENOMIC DNA]</scope>
    <source>
        <strain evidence="2 3">KSS8</strain>
    </source>
</reference>
<dbReference type="RefSeq" id="WP_422863097.1">
    <property type="nucleotide sequence ID" value="NZ_JAMSKV010000002.1"/>
</dbReference>
<accession>A0ABT1W448</accession>
<name>A0ABT1W448_9PROT</name>
<evidence type="ECO:0000313" key="3">
    <source>
        <dbReference type="Proteomes" id="UP001524587"/>
    </source>
</evidence>
<gene>
    <name evidence="2" type="ORF">NFI95_04230</name>
</gene>
<evidence type="ECO:0000313" key="2">
    <source>
        <dbReference type="EMBL" id="MCQ8277656.1"/>
    </source>
</evidence>